<dbReference type="AlphaFoldDB" id="A0A6P3VD90"/>
<proteinExistence type="inferred from homology"/>
<evidence type="ECO:0000256" key="4">
    <source>
        <dbReference type="ARBA" id="ARBA00023128"/>
    </source>
</evidence>
<gene>
    <name evidence="11" type="primary">Mrpl48</name>
</gene>
<dbReference type="Pfam" id="PF00338">
    <property type="entry name" value="Ribosomal_S10"/>
    <property type="match status" value="1"/>
</dbReference>
<dbReference type="PANTHER" id="PTHR13473:SF0">
    <property type="entry name" value="LARGE RIBOSOMAL SUBUNIT PROTEIN ML48"/>
    <property type="match status" value="1"/>
</dbReference>
<evidence type="ECO:0000256" key="2">
    <source>
        <dbReference type="ARBA" id="ARBA00022946"/>
    </source>
</evidence>
<dbReference type="Gene3D" id="3.30.70.600">
    <property type="entry name" value="Ribosomal protein S10 domain"/>
    <property type="match status" value="1"/>
</dbReference>
<dbReference type="GeneID" id="101568099"/>
<dbReference type="FunFam" id="3.30.70.600:FF:000006">
    <property type="entry name" value="39S ribosomal protein L48, mitochondrial"/>
    <property type="match status" value="1"/>
</dbReference>
<keyword evidence="3 11" id="KW-0689">Ribosomal protein</keyword>
<evidence type="ECO:0000256" key="3">
    <source>
        <dbReference type="ARBA" id="ARBA00022980"/>
    </source>
</evidence>
<comment type="subcellular location">
    <subcellularLocation>
        <location evidence="1">Mitochondrion</location>
    </subcellularLocation>
</comment>
<dbReference type="PANTHER" id="PTHR13473">
    <property type="entry name" value="MITOCHONDRIAL RIBOSOMAL PROTEIN L48"/>
    <property type="match status" value="1"/>
</dbReference>
<feature type="domain" description="Small ribosomal subunit protein uS10" evidence="9">
    <location>
        <begin position="141"/>
        <end position="236"/>
    </location>
</feature>
<dbReference type="InterPro" id="IPR027486">
    <property type="entry name" value="Ribosomal_uS10_dom"/>
</dbReference>
<reference evidence="11" key="1">
    <citation type="submission" date="2025-08" db="UniProtKB">
        <authorList>
            <consortium name="RefSeq"/>
        </authorList>
    </citation>
    <scope>IDENTIFICATION</scope>
</reference>
<dbReference type="InParanoid" id="A0A6P3VD90"/>
<evidence type="ECO:0000259" key="9">
    <source>
        <dbReference type="SMART" id="SM01403"/>
    </source>
</evidence>
<keyword evidence="2" id="KW-0809">Transit peptide</keyword>
<evidence type="ECO:0000256" key="8">
    <source>
        <dbReference type="ARBA" id="ARBA00084068"/>
    </source>
</evidence>
<evidence type="ECO:0000256" key="1">
    <source>
        <dbReference type="ARBA" id="ARBA00004173"/>
    </source>
</evidence>
<evidence type="ECO:0000256" key="7">
    <source>
        <dbReference type="ARBA" id="ARBA00071667"/>
    </source>
</evidence>
<dbReference type="InterPro" id="IPR036838">
    <property type="entry name" value="Ribosomal_uS10_dom_sf"/>
</dbReference>
<dbReference type="InterPro" id="IPR027487">
    <property type="entry name" value="Ribosomal_mL48"/>
</dbReference>
<evidence type="ECO:0000313" key="10">
    <source>
        <dbReference type="Proteomes" id="UP000515203"/>
    </source>
</evidence>
<dbReference type="GO" id="GO:0005743">
    <property type="term" value="C:mitochondrial inner membrane"/>
    <property type="evidence" value="ECO:0007669"/>
    <property type="project" value="UniProtKB-ARBA"/>
</dbReference>
<comment type="similarity">
    <text evidence="6">Belongs to the mitochondrion-specific ribosomal protein mL48 family.</text>
</comment>
<dbReference type="OrthoDB" id="5984298at2759"/>
<sequence length="261" mass="29763">MLQDWNESRSYIVTGPGARPFRQRFRWLTGRSCGGESSVFTARDCSEKKMSGTLGKVLCLRNKTVLKDTFSLLRFRTGGESPMYCAGGILLSTSRQYKTKPTHGIGRYKHLIIAQEPKKKRGKVEVRPINLGTDYEYGVINICLTAYDMTLAESYSQYIHNLCNRLSIKVEESYALPTKTMEVFRMQDQGTKMFLDSVLTTHERVVQISGLSATFAEIFLEILQSNLPEGVRLSVREHTEEDFKGRFKPRPELEELLAKLN</sequence>
<dbReference type="SMART" id="SM01403">
    <property type="entry name" value="Ribosomal_S10"/>
    <property type="match status" value="1"/>
</dbReference>
<dbReference type="SUPFAM" id="SSF54999">
    <property type="entry name" value="Ribosomal protein S10"/>
    <property type="match status" value="1"/>
</dbReference>
<dbReference type="Proteomes" id="UP000515203">
    <property type="component" value="Unplaced"/>
</dbReference>
<evidence type="ECO:0000313" key="11">
    <source>
        <dbReference type="RefSeq" id="XP_012372578.2"/>
    </source>
</evidence>
<keyword evidence="5" id="KW-0687">Ribonucleoprotein</keyword>
<dbReference type="RefSeq" id="XP_012372578.2">
    <property type="nucleotide sequence ID" value="XM_012517124.2"/>
</dbReference>
<name>A0A6P3VD90_OCTDE</name>
<dbReference type="FunCoup" id="A0A6P3VD90">
    <property type="interactions" value="772"/>
</dbReference>
<dbReference type="GO" id="GO:0005761">
    <property type="term" value="C:mitochondrial ribosome"/>
    <property type="evidence" value="ECO:0007669"/>
    <property type="project" value="InterPro"/>
</dbReference>
<protein>
    <recommendedName>
        <fullName evidence="7">Large ribosomal subunit protein mL48</fullName>
    </recommendedName>
    <alternativeName>
        <fullName evidence="8">39S ribosomal protein L48, mitochondrial</fullName>
    </alternativeName>
</protein>
<dbReference type="CTD" id="51642"/>
<evidence type="ECO:0000256" key="5">
    <source>
        <dbReference type="ARBA" id="ARBA00023274"/>
    </source>
</evidence>
<organism evidence="10 11">
    <name type="scientific">Octodon degus</name>
    <name type="common">Degu</name>
    <name type="synonym">Sciurus degus</name>
    <dbReference type="NCBI Taxonomy" id="10160"/>
    <lineage>
        <taxon>Eukaryota</taxon>
        <taxon>Metazoa</taxon>
        <taxon>Chordata</taxon>
        <taxon>Craniata</taxon>
        <taxon>Vertebrata</taxon>
        <taxon>Euteleostomi</taxon>
        <taxon>Mammalia</taxon>
        <taxon>Eutheria</taxon>
        <taxon>Euarchontoglires</taxon>
        <taxon>Glires</taxon>
        <taxon>Rodentia</taxon>
        <taxon>Hystricomorpha</taxon>
        <taxon>Octodontidae</taxon>
        <taxon>Octodon</taxon>
    </lineage>
</organism>
<evidence type="ECO:0000256" key="6">
    <source>
        <dbReference type="ARBA" id="ARBA00061445"/>
    </source>
</evidence>
<keyword evidence="4" id="KW-0496">Mitochondrion</keyword>
<dbReference type="GO" id="GO:1990904">
    <property type="term" value="C:ribonucleoprotein complex"/>
    <property type="evidence" value="ECO:0007669"/>
    <property type="project" value="UniProtKB-KW"/>
</dbReference>
<accession>A0A6P3VD90</accession>
<keyword evidence="10" id="KW-1185">Reference proteome</keyword>